<organism evidence="1 2">
    <name type="scientific">Meloidogyne incognita</name>
    <name type="common">Southern root-knot nematode worm</name>
    <name type="synonym">Oxyuris incognita</name>
    <dbReference type="NCBI Taxonomy" id="6306"/>
    <lineage>
        <taxon>Eukaryota</taxon>
        <taxon>Metazoa</taxon>
        <taxon>Ecdysozoa</taxon>
        <taxon>Nematoda</taxon>
        <taxon>Chromadorea</taxon>
        <taxon>Rhabditida</taxon>
        <taxon>Tylenchina</taxon>
        <taxon>Tylenchomorpha</taxon>
        <taxon>Tylenchoidea</taxon>
        <taxon>Meloidogynidae</taxon>
        <taxon>Meloidogyninae</taxon>
        <taxon>Meloidogyne</taxon>
        <taxon>Meloidogyne incognita group</taxon>
    </lineage>
</organism>
<keyword evidence="1" id="KW-1185">Reference proteome</keyword>
<dbReference type="WBParaSite" id="Minc3s00127g05440">
    <property type="protein sequence ID" value="Minc3s00127g05440"/>
    <property type="gene ID" value="Minc3s00127g05440"/>
</dbReference>
<evidence type="ECO:0000313" key="1">
    <source>
        <dbReference type="Proteomes" id="UP000887563"/>
    </source>
</evidence>
<name>A0A914KV90_MELIC</name>
<proteinExistence type="predicted"/>
<evidence type="ECO:0000313" key="2">
    <source>
        <dbReference type="WBParaSite" id="Minc3s00127g05440"/>
    </source>
</evidence>
<sequence length="66" mass="7812">MLNHHQKHHVEPPSTPQAKNIKIQKFNILIIFLKNKRKIHRTPTIAIGMLNHHHHQEHVEHPSRAC</sequence>
<accession>A0A914KV90</accession>
<dbReference type="AlphaFoldDB" id="A0A914KV90"/>
<reference evidence="2" key="1">
    <citation type="submission" date="2022-11" db="UniProtKB">
        <authorList>
            <consortium name="WormBaseParasite"/>
        </authorList>
    </citation>
    <scope>IDENTIFICATION</scope>
</reference>
<dbReference type="Proteomes" id="UP000887563">
    <property type="component" value="Unplaced"/>
</dbReference>
<protein>
    <submittedName>
        <fullName evidence="2">Ovule protein</fullName>
    </submittedName>
</protein>